<comment type="caution">
    <text evidence="2">The sequence shown here is derived from an EMBL/GenBank/DDBJ whole genome shotgun (WGS) entry which is preliminary data.</text>
</comment>
<gene>
    <name evidence="2" type="ORF">BaRGS_00007181</name>
</gene>
<dbReference type="Proteomes" id="UP001519460">
    <property type="component" value="Unassembled WGS sequence"/>
</dbReference>
<reference evidence="2 3" key="1">
    <citation type="journal article" date="2023" name="Sci. Data">
        <title>Genome assembly of the Korean intertidal mud-creeper Batillaria attramentaria.</title>
        <authorList>
            <person name="Patra A.K."/>
            <person name="Ho P.T."/>
            <person name="Jun S."/>
            <person name="Lee S.J."/>
            <person name="Kim Y."/>
            <person name="Won Y.J."/>
        </authorList>
    </citation>
    <scope>NUCLEOTIDE SEQUENCE [LARGE SCALE GENOMIC DNA]</scope>
    <source>
        <strain evidence="2">Wonlab-2016</strain>
    </source>
</reference>
<protein>
    <submittedName>
        <fullName evidence="2">Uncharacterized protein</fullName>
    </submittedName>
</protein>
<evidence type="ECO:0000313" key="3">
    <source>
        <dbReference type="Proteomes" id="UP001519460"/>
    </source>
</evidence>
<accession>A0ABD0LR78</accession>
<organism evidence="2 3">
    <name type="scientific">Batillaria attramentaria</name>
    <dbReference type="NCBI Taxonomy" id="370345"/>
    <lineage>
        <taxon>Eukaryota</taxon>
        <taxon>Metazoa</taxon>
        <taxon>Spiralia</taxon>
        <taxon>Lophotrochozoa</taxon>
        <taxon>Mollusca</taxon>
        <taxon>Gastropoda</taxon>
        <taxon>Caenogastropoda</taxon>
        <taxon>Sorbeoconcha</taxon>
        <taxon>Cerithioidea</taxon>
        <taxon>Batillariidae</taxon>
        <taxon>Batillaria</taxon>
    </lineage>
</organism>
<evidence type="ECO:0000256" key="1">
    <source>
        <dbReference type="SAM" id="MobiDB-lite"/>
    </source>
</evidence>
<evidence type="ECO:0000313" key="2">
    <source>
        <dbReference type="EMBL" id="KAK7501750.1"/>
    </source>
</evidence>
<dbReference type="AlphaFoldDB" id="A0ABD0LR78"/>
<sequence>MKIQGPPIAAPTLRAQFKDFHFKCHVGSTVKWTRHSLSKQARHEPVHLPAHFVTRRGMVFTQLSGREDGNDTNQFPKKKDFTCL</sequence>
<dbReference type="EMBL" id="JACVVK020000030">
    <property type="protein sequence ID" value="KAK7501750.1"/>
    <property type="molecule type" value="Genomic_DNA"/>
</dbReference>
<feature type="region of interest" description="Disordered" evidence="1">
    <location>
        <begin position="64"/>
        <end position="84"/>
    </location>
</feature>
<proteinExistence type="predicted"/>
<keyword evidence="3" id="KW-1185">Reference proteome</keyword>
<name>A0ABD0LR78_9CAEN</name>